<protein>
    <submittedName>
        <fullName evidence="1">Uncharacterized protein</fullName>
    </submittedName>
</protein>
<gene>
    <name evidence="1" type="ORF">JF50_11405</name>
</gene>
<reference evidence="1 2" key="1">
    <citation type="submission" date="2014-12" db="EMBL/GenBank/DDBJ databases">
        <title>Draft Genome Sequence of Pseudoalteromonas luteoviolacea HI1.</title>
        <authorList>
            <person name="Asahina A.Y."/>
            <person name="Hadfield M.G."/>
        </authorList>
    </citation>
    <scope>NUCLEOTIDE SEQUENCE [LARGE SCALE GENOMIC DNA]</scope>
    <source>
        <strain evidence="1 2">HI1</strain>
    </source>
</reference>
<dbReference type="Proteomes" id="UP000031327">
    <property type="component" value="Unassembled WGS sequence"/>
</dbReference>
<dbReference type="OrthoDB" id="6313738at2"/>
<proteinExistence type="predicted"/>
<sequence>MNQNLYFQTNNFDSSNELANYVHTELLKLGISASKPIDSDYMFSTELNLDGVTVDVFMGKNDEDTEIPLWQIWPEQRFPFLKKIYGNANKTAELKVKNKIERLCVISMV</sequence>
<dbReference type="EMBL" id="JWIC01000006">
    <property type="protein sequence ID" value="KID56544.1"/>
    <property type="molecule type" value="Genomic_DNA"/>
</dbReference>
<evidence type="ECO:0000313" key="2">
    <source>
        <dbReference type="Proteomes" id="UP000031327"/>
    </source>
</evidence>
<name>A0A0C1MHW0_9GAMM</name>
<accession>A0A0C1MHW0</accession>
<organism evidence="1 2">
    <name type="scientific">Pseudoalteromonas luteoviolacea</name>
    <dbReference type="NCBI Taxonomy" id="43657"/>
    <lineage>
        <taxon>Bacteria</taxon>
        <taxon>Pseudomonadati</taxon>
        <taxon>Pseudomonadota</taxon>
        <taxon>Gammaproteobacteria</taxon>
        <taxon>Alteromonadales</taxon>
        <taxon>Pseudoalteromonadaceae</taxon>
        <taxon>Pseudoalteromonas</taxon>
    </lineage>
</organism>
<dbReference type="AlphaFoldDB" id="A0A0C1MHW0"/>
<comment type="caution">
    <text evidence="1">The sequence shown here is derived from an EMBL/GenBank/DDBJ whole genome shotgun (WGS) entry which is preliminary data.</text>
</comment>
<evidence type="ECO:0000313" key="1">
    <source>
        <dbReference type="EMBL" id="KID56544.1"/>
    </source>
</evidence>
<dbReference type="RefSeq" id="WP_039609612.1">
    <property type="nucleotide sequence ID" value="NZ_JWIC01000006.1"/>
</dbReference>